<evidence type="ECO:0000256" key="2">
    <source>
        <dbReference type="SAM" id="MobiDB-lite"/>
    </source>
</evidence>
<proteinExistence type="inferred from homology"/>
<feature type="compositionally biased region" description="Polar residues" evidence="2">
    <location>
        <begin position="236"/>
        <end position="247"/>
    </location>
</feature>
<dbReference type="Pfam" id="PF05949">
    <property type="entry name" value="DUF881"/>
    <property type="match status" value="1"/>
</dbReference>
<dbReference type="HOGENOM" id="CLU_040273_2_0_11"/>
<feature type="region of interest" description="Disordered" evidence="2">
    <location>
        <begin position="59"/>
        <end position="87"/>
    </location>
</feature>
<dbReference type="eggNOG" id="COG3879">
    <property type="taxonomic scope" value="Bacteria"/>
</dbReference>
<dbReference type="PANTHER" id="PTHR37313">
    <property type="entry name" value="UPF0749 PROTEIN RV1825"/>
    <property type="match status" value="1"/>
</dbReference>
<evidence type="ECO:0000256" key="1">
    <source>
        <dbReference type="ARBA" id="ARBA00009108"/>
    </source>
</evidence>
<comment type="similarity">
    <text evidence="1">Belongs to the UPF0749 family.</text>
</comment>
<evidence type="ECO:0000313" key="3">
    <source>
        <dbReference type="EMBL" id="EEP21800.1"/>
    </source>
</evidence>
<organism evidence="3 4">
    <name type="scientific">Bifidobacterium angulatum DSM 20098 = JCM 7096</name>
    <dbReference type="NCBI Taxonomy" id="518635"/>
    <lineage>
        <taxon>Bacteria</taxon>
        <taxon>Bacillati</taxon>
        <taxon>Actinomycetota</taxon>
        <taxon>Actinomycetes</taxon>
        <taxon>Bifidobacteriales</taxon>
        <taxon>Bifidobacteriaceae</taxon>
        <taxon>Bifidobacterium</taxon>
    </lineage>
</organism>
<dbReference type="AlphaFoldDB" id="C4FD13"/>
<dbReference type="KEGG" id="bang:BBAG_1531"/>
<keyword evidence="4" id="KW-1185">Reference proteome</keyword>
<accession>C4FD13</accession>
<dbReference type="Gene3D" id="3.30.70.1880">
    <property type="entry name" value="Protein of unknown function DUF881"/>
    <property type="match status" value="1"/>
</dbReference>
<name>C4FD13_9BIFI</name>
<evidence type="ECO:0000313" key="4">
    <source>
        <dbReference type="Proteomes" id="UP000006408"/>
    </source>
</evidence>
<dbReference type="PATRIC" id="fig|518635.17.peg.1615"/>
<dbReference type="STRING" id="1683.Bang102_001755"/>
<dbReference type="PANTHER" id="PTHR37313:SF4">
    <property type="entry name" value="CONSERVED MEMBRANE PROTEIN-RELATED"/>
    <property type="match status" value="1"/>
</dbReference>
<protein>
    <recommendedName>
        <fullName evidence="5">DUF881 domain-containing protein</fullName>
    </recommendedName>
</protein>
<sequence length="253" mass="27267">MVGSVAVLVVVAITGYLFVTNLRVNQTSTVSSDTAGLVEQRVKQVNTLQKEVNALSNDVNTMTKLSTNDNEPNNKDDGGDSSTVMPAVEGPGVTVTLDDSPMWKQAVDSSGSSADIDKYVIHQQDIEAVINALWEGGAEYMKVMDQRVLFNSAVMCSGNVISLHGKKYSPPFTISAIGNPDDLIQALDASPTIKIYKQYVSAFGLGWKVDRKKNLHFDQCAKLLQPLKYAKAVGGSQESESTDTNTAKGDDDQ</sequence>
<feature type="region of interest" description="Disordered" evidence="2">
    <location>
        <begin position="233"/>
        <end position="253"/>
    </location>
</feature>
<dbReference type="Proteomes" id="UP000006408">
    <property type="component" value="Unassembled WGS sequence"/>
</dbReference>
<evidence type="ECO:0008006" key="5">
    <source>
        <dbReference type="Google" id="ProtNLM"/>
    </source>
</evidence>
<gene>
    <name evidence="3" type="ORF">BIFANG_02192</name>
</gene>
<dbReference type="EMBL" id="ABYS02000003">
    <property type="protein sequence ID" value="EEP21800.1"/>
    <property type="molecule type" value="Genomic_DNA"/>
</dbReference>
<dbReference type="GO" id="GO:0005886">
    <property type="term" value="C:plasma membrane"/>
    <property type="evidence" value="ECO:0007669"/>
    <property type="project" value="TreeGrafter"/>
</dbReference>
<feature type="compositionally biased region" description="Polar residues" evidence="2">
    <location>
        <begin position="59"/>
        <end position="71"/>
    </location>
</feature>
<dbReference type="InterPro" id="IPR010273">
    <property type="entry name" value="DUF881"/>
</dbReference>
<reference evidence="3" key="1">
    <citation type="submission" date="2009-04" db="EMBL/GenBank/DDBJ databases">
        <authorList>
            <person name="Weinstock G."/>
            <person name="Sodergren E."/>
            <person name="Clifton S."/>
            <person name="Fulton L."/>
            <person name="Fulton B."/>
            <person name="Courtney L."/>
            <person name="Fronick C."/>
            <person name="Harrison M."/>
            <person name="Strong C."/>
            <person name="Farmer C."/>
            <person name="Delahaunty K."/>
            <person name="Markovic C."/>
            <person name="Hall O."/>
            <person name="Minx P."/>
            <person name="Tomlinson C."/>
            <person name="Mitreva M."/>
            <person name="Nelson J."/>
            <person name="Hou S."/>
            <person name="Wollam A."/>
            <person name="Pepin K.H."/>
            <person name="Johnson M."/>
            <person name="Bhonagiri V."/>
            <person name="Nash W.E."/>
            <person name="Warren W."/>
            <person name="Chinwalla A."/>
            <person name="Mardis E.R."/>
            <person name="Wilson R.K."/>
        </authorList>
    </citation>
    <scope>NUCLEOTIDE SEQUENCE [LARGE SCALE GENOMIC DNA]</scope>
    <source>
        <strain evidence="3">DSM 20098</strain>
    </source>
</reference>
<comment type="caution">
    <text evidence="3">The sequence shown here is derived from an EMBL/GenBank/DDBJ whole genome shotgun (WGS) entry which is preliminary data.</text>
</comment>